<evidence type="ECO:0000313" key="2">
    <source>
        <dbReference type="Proteomes" id="UP000092993"/>
    </source>
</evidence>
<dbReference type="Proteomes" id="UP000092993">
    <property type="component" value="Unassembled WGS sequence"/>
</dbReference>
<dbReference type="AlphaFoldDB" id="A0A1C7LR33"/>
<dbReference type="PANTHER" id="PTHR45458">
    <property type="entry name" value="SHORT-CHAIN DEHYDROGENASE/REDUCTASE SDR"/>
    <property type="match status" value="1"/>
</dbReference>
<reference evidence="1 2" key="1">
    <citation type="submission" date="2016-03" db="EMBL/GenBank/DDBJ databases">
        <title>Whole genome sequencing of Grifola frondosa 9006-11.</title>
        <authorList>
            <person name="Min B."/>
            <person name="Park H."/>
            <person name="Kim J.-G."/>
            <person name="Cho H."/>
            <person name="Oh Y.-L."/>
            <person name="Kong W.-S."/>
            <person name="Choi I.-G."/>
        </authorList>
    </citation>
    <scope>NUCLEOTIDE SEQUENCE [LARGE SCALE GENOMIC DNA]</scope>
    <source>
        <strain evidence="1 2">9006-11</strain>
    </source>
</reference>
<dbReference type="InterPro" id="IPR002347">
    <property type="entry name" value="SDR_fam"/>
</dbReference>
<dbReference type="OMA" id="TMFAKFN"/>
<dbReference type="OrthoDB" id="9876299at2759"/>
<sequence length="294" mass="31925">MRQRRSMSRLRDIRRLDIGRHFGASRGIGLEYVRQLAEHSENIVFALVRNRVKATELAAITASTRNIHIVEADVVNAASLKVAADEVANINGGSLDILIHNAALLKNETFFHSFADYENSEALDTDFIESFKVNVLGVIHTINAFLPLLRKGMTKKIIVLGAGGGDPDFVWKTRQSPLAAYETSKGACAVATAKYAALLEEEGFTVVSLSPGLVHTGEAPIRLLDAWSNYVTTMTRVNPGIQLMPQNVADSVGMQLKVIDIVKQSDAGGILSHRGVDALSGGKGGRDMDIRVYL</sequence>
<dbReference type="EMBL" id="LUGG01000031">
    <property type="protein sequence ID" value="OBZ66369.1"/>
    <property type="molecule type" value="Genomic_DNA"/>
</dbReference>
<proteinExistence type="predicted"/>
<dbReference type="InterPro" id="IPR036291">
    <property type="entry name" value="NAD(P)-bd_dom_sf"/>
</dbReference>
<name>A0A1C7LR33_GRIFR</name>
<dbReference type="Pfam" id="PF00106">
    <property type="entry name" value="adh_short"/>
    <property type="match status" value="1"/>
</dbReference>
<dbReference type="SUPFAM" id="SSF51735">
    <property type="entry name" value="NAD(P)-binding Rossmann-fold domains"/>
    <property type="match status" value="1"/>
</dbReference>
<dbReference type="GO" id="GO:0016616">
    <property type="term" value="F:oxidoreductase activity, acting on the CH-OH group of donors, NAD or NADP as acceptor"/>
    <property type="evidence" value="ECO:0007669"/>
    <property type="project" value="TreeGrafter"/>
</dbReference>
<comment type="caution">
    <text evidence="1">The sequence shown here is derived from an EMBL/GenBank/DDBJ whole genome shotgun (WGS) entry which is preliminary data.</text>
</comment>
<keyword evidence="2" id="KW-1185">Reference proteome</keyword>
<dbReference type="PANTHER" id="PTHR45458:SF3">
    <property type="entry name" value="CHAIN DEHYDROGENASE (ATSC), PUTATIVE-RELATED"/>
    <property type="match status" value="1"/>
</dbReference>
<gene>
    <name evidence="1" type="ORF">A0H81_13616</name>
</gene>
<accession>A0A1C7LR33</accession>
<organism evidence="1 2">
    <name type="scientific">Grifola frondosa</name>
    <name type="common">Maitake</name>
    <name type="synonym">Polyporus frondosus</name>
    <dbReference type="NCBI Taxonomy" id="5627"/>
    <lineage>
        <taxon>Eukaryota</taxon>
        <taxon>Fungi</taxon>
        <taxon>Dikarya</taxon>
        <taxon>Basidiomycota</taxon>
        <taxon>Agaricomycotina</taxon>
        <taxon>Agaricomycetes</taxon>
        <taxon>Polyporales</taxon>
        <taxon>Grifolaceae</taxon>
        <taxon>Grifola</taxon>
    </lineage>
</organism>
<evidence type="ECO:0000313" key="1">
    <source>
        <dbReference type="EMBL" id="OBZ66369.1"/>
    </source>
</evidence>
<dbReference type="Gene3D" id="3.40.50.720">
    <property type="entry name" value="NAD(P)-binding Rossmann-like Domain"/>
    <property type="match status" value="1"/>
</dbReference>
<protein>
    <submittedName>
        <fullName evidence="1">Uncharacterized protein</fullName>
    </submittedName>
</protein>
<dbReference type="InterPro" id="IPR052184">
    <property type="entry name" value="SDR_enzymes"/>
</dbReference>
<dbReference type="PRINTS" id="PR00081">
    <property type="entry name" value="GDHRDH"/>
</dbReference>